<evidence type="ECO:0000256" key="3">
    <source>
        <dbReference type="ARBA" id="ARBA00023172"/>
    </source>
</evidence>
<dbReference type="Proteomes" id="UP000005667">
    <property type="component" value="Chromosome"/>
</dbReference>
<evidence type="ECO:0000256" key="4">
    <source>
        <dbReference type="PIRSR" id="PIRSR606118-50"/>
    </source>
</evidence>
<reference evidence="8" key="1">
    <citation type="journal article" date="2011" name="PLoS Genet.">
        <title>Azospirillum genomes reveal transition of bacteria from aquatic to terrestrial environments.</title>
        <authorList>
            <person name="Wisniewski-Dye F."/>
            <person name="Borziak K."/>
            <person name="Khalsa-Moyers G."/>
            <person name="Alexandre G."/>
            <person name="Sukharnikov L.O."/>
            <person name="Wuichet K."/>
            <person name="Hurst G.B."/>
            <person name="McDonald W.H."/>
            <person name="Robertson J.S."/>
            <person name="Barbe V."/>
            <person name="Calteau A."/>
            <person name="Rouy Z."/>
            <person name="Mangenot S."/>
            <person name="Prigent-Combaret C."/>
            <person name="Normand P."/>
            <person name="Boyer M."/>
            <person name="Siguier P."/>
            <person name="Dessaux Y."/>
            <person name="Elmerich C."/>
            <person name="Condemine G."/>
            <person name="Krishnen G."/>
            <person name="Kennedy I."/>
            <person name="Paterson A.H."/>
            <person name="Gonzalez V."/>
            <person name="Mavingui P."/>
            <person name="Zhulin I.B."/>
        </authorList>
    </citation>
    <scope>NUCLEOTIDE SEQUENCE [LARGE SCALE GENOMIC DNA]</scope>
    <source>
        <strain evidence="8">4B</strain>
    </source>
</reference>
<evidence type="ECO:0000256" key="1">
    <source>
        <dbReference type="ARBA" id="ARBA00022908"/>
    </source>
</evidence>
<dbReference type="GO" id="GO:0003677">
    <property type="term" value="F:DNA binding"/>
    <property type="evidence" value="ECO:0007669"/>
    <property type="project" value="UniProtKB-KW"/>
</dbReference>
<dbReference type="InterPro" id="IPR036162">
    <property type="entry name" value="Resolvase-like_N_sf"/>
</dbReference>
<gene>
    <name evidence="7" type="ordered locus">AZOLI_0430</name>
</gene>
<dbReference type="InterPro" id="IPR050639">
    <property type="entry name" value="SSR_resolvase"/>
</dbReference>
<dbReference type="AlphaFoldDB" id="G7Z8P1"/>
<organism evidence="7 8">
    <name type="scientific">Azospirillum lipoferum (strain 4B)</name>
    <dbReference type="NCBI Taxonomy" id="862719"/>
    <lineage>
        <taxon>Bacteria</taxon>
        <taxon>Pseudomonadati</taxon>
        <taxon>Pseudomonadota</taxon>
        <taxon>Alphaproteobacteria</taxon>
        <taxon>Rhodospirillales</taxon>
        <taxon>Azospirillaceae</taxon>
        <taxon>Azospirillum</taxon>
    </lineage>
</organism>
<dbReference type="PROSITE" id="PS00397">
    <property type="entry name" value="RECOMBINASES_1"/>
    <property type="match status" value="1"/>
</dbReference>
<dbReference type="InterPro" id="IPR006119">
    <property type="entry name" value="Resolv_N"/>
</dbReference>
<dbReference type="PANTHER" id="PTHR30461:SF2">
    <property type="entry name" value="SERINE RECOMBINASE PINE-RELATED"/>
    <property type="match status" value="1"/>
</dbReference>
<keyword evidence="3" id="KW-0233">DNA recombination</keyword>
<dbReference type="Pfam" id="PF00239">
    <property type="entry name" value="Resolvase"/>
    <property type="match status" value="1"/>
</dbReference>
<keyword evidence="8" id="KW-1185">Reference proteome</keyword>
<feature type="active site" description="O-(5'-phospho-DNA)-serine intermediate" evidence="4 5">
    <location>
        <position position="19"/>
    </location>
</feature>
<proteinExistence type="predicted"/>
<keyword evidence="1" id="KW-0229">DNA integration</keyword>
<dbReference type="EMBL" id="FQ311868">
    <property type="protein sequence ID" value="CBS85811.1"/>
    <property type="molecule type" value="Genomic_DNA"/>
</dbReference>
<dbReference type="KEGG" id="ali:AZOLI_0430"/>
<dbReference type="PANTHER" id="PTHR30461">
    <property type="entry name" value="DNA-INVERTASE FROM LAMBDOID PROPHAGE"/>
    <property type="match status" value="1"/>
</dbReference>
<evidence type="ECO:0000313" key="8">
    <source>
        <dbReference type="Proteomes" id="UP000005667"/>
    </source>
</evidence>
<feature type="domain" description="Resolvase/invertase-type recombinase catalytic" evidence="6">
    <location>
        <begin position="11"/>
        <end position="153"/>
    </location>
</feature>
<evidence type="ECO:0000256" key="5">
    <source>
        <dbReference type="PROSITE-ProRule" id="PRU10137"/>
    </source>
</evidence>
<name>G7Z8P1_AZOL4</name>
<dbReference type="GO" id="GO:0015074">
    <property type="term" value="P:DNA integration"/>
    <property type="evidence" value="ECO:0007669"/>
    <property type="project" value="UniProtKB-KW"/>
</dbReference>
<dbReference type="InterPro" id="IPR011109">
    <property type="entry name" value="DNA_bind_recombinase_dom"/>
</dbReference>
<dbReference type="OrthoDB" id="2290206at2"/>
<protein>
    <submittedName>
        <fullName evidence="7">Site-specific recombinase</fullName>
    </submittedName>
</protein>
<dbReference type="InterPro" id="IPR038109">
    <property type="entry name" value="DNA_bind_recomb_sf"/>
</dbReference>
<keyword evidence="2" id="KW-0238">DNA-binding</keyword>
<dbReference type="SUPFAM" id="SSF53041">
    <property type="entry name" value="Resolvase-like"/>
    <property type="match status" value="1"/>
</dbReference>
<dbReference type="GO" id="GO:0000150">
    <property type="term" value="F:DNA strand exchange activity"/>
    <property type="evidence" value="ECO:0007669"/>
    <property type="project" value="InterPro"/>
</dbReference>
<dbReference type="Pfam" id="PF07508">
    <property type="entry name" value="Recombinase"/>
    <property type="match status" value="1"/>
</dbReference>
<dbReference type="InterPro" id="IPR006118">
    <property type="entry name" value="Recombinase_CS"/>
</dbReference>
<dbReference type="CDD" id="cd00338">
    <property type="entry name" value="Ser_Recombinase"/>
    <property type="match status" value="1"/>
</dbReference>
<evidence type="ECO:0000313" key="7">
    <source>
        <dbReference type="EMBL" id="CBS85811.1"/>
    </source>
</evidence>
<dbReference type="RefSeq" id="WP_014246871.1">
    <property type="nucleotide sequence ID" value="NC_016622.1"/>
</dbReference>
<dbReference type="Gene3D" id="3.90.1750.20">
    <property type="entry name" value="Putative Large Serine Recombinase, Chain B, Domain 2"/>
    <property type="match status" value="1"/>
</dbReference>
<accession>G7Z8P1</accession>
<dbReference type="Gene3D" id="3.40.50.1390">
    <property type="entry name" value="Resolvase, N-terminal catalytic domain"/>
    <property type="match status" value="1"/>
</dbReference>
<sequence length="236" mass="25093">MVTVMVKAGMKVVSYLRVSTDRQGRSGLGIDAQRDAIRRFIESSGGWPPVAEFVETESGRKTDRPQLAAALAACRVHRATLVIAKLDRLARNAAFLMKLIDSGVDVLFCDLPSIPVGAAGRFMLQQMAAVAELEAGLISERTKAALAAKVARDGQWNRNAAHHLVAGAGQKAAAAAVKSKAAQLAADLLPLIETIKTAGHTSLRQIAEELNARGIPTARGGQWSATQVQRVLQRVA</sequence>
<evidence type="ECO:0000256" key="2">
    <source>
        <dbReference type="ARBA" id="ARBA00023125"/>
    </source>
</evidence>
<dbReference type="HOGENOM" id="CLU_010686_0_1_5"/>
<dbReference type="SMART" id="SM00857">
    <property type="entry name" value="Resolvase"/>
    <property type="match status" value="1"/>
</dbReference>
<evidence type="ECO:0000259" key="6">
    <source>
        <dbReference type="PROSITE" id="PS51736"/>
    </source>
</evidence>
<dbReference type="PROSITE" id="PS51736">
    <property type="entry name" value="RECOMBINASES_3"/>
    <property type="match status" value="1"/>
</dbReference>